<dbReference type="InterPro" id="IPR036928">
    <property type="entry name" value="AS_sf"/>
</dbReference>
<evidence type="ECO:0000313" key="3">
    <source>
        <dbReference type="EMBL" id="HIW78589.1"/>
    </source>
</evidence>
<sequence>MHLLSLTITEAARALRRGETTSAGLVRAGLDAVRRHDGLLNAVLHLSPTALEEAERLDAEARGGSFRGPLHGIPLIIKDNIDVAGMPTTVGSPLFADAPPAHSDATAVARLRAAGAVLLGKANLDELAAHVSGTTSFFGPTINPWQPERRLSPGGSSSGTAAAVAAGYCCAGLGTDTGGSTRLPAGWCGLCGLRPTHGLIDLTGVYPRAASLDTVGVLARSVRDIALLLHVIVDPPLLYALEQPSPAGKRRIGVFPDLVEAKAGRKTALRYEAAMRRWESLGAACVPVDFPLLDAPAVGEAVNTVRSFEFARDVARDVEKHPRLGRMHPVPLTDYRNGQSIAPETYEAARRYGAGLTQEVEALFTRHALDWLCLPVAFHTAPPVDSPPETFAAGRALVNLFSITGMPTLVVPGWTEGDGLPLGVQLVGPRLSERLLLDAGIAYEDRYGPFPL</sequence>
<protein>
    <submittedName>
        <fullName evidence="3">Amidase</fullName>
    </submittedName>
</protein>
<reference evidence="3" key="2">
    <citation type="submission" date="2021-04" db="EMBL/GenBank/DDBJ databases">
        <authorList>
            <person name="Gilroy R."/>
        </authorList>
    </citation>
    <scope>NUCLEOTIDE SEQUENCE</scope>
    <source>
        <strain evidence="3">ChiSxjej5B17-1746</strain>
    </source>
</reference>
<organism evidence="3 4">
    <name type="scientific">Candidatus Bilophila faecipullorum</name>
    <dbReference type="NCBI Taxonomy" id="2838482"/>
    <lineage>
        <taxon>Bacteria</taxon>
        <taxon>Pseudomonadati</taxon>
        <taxon>Thermodesulfobacteriota</taxon>
        <taxon>Desulfovibrionia</taxon>
        <taxon>Desulfovibrionales</taxon>
        <taxon>Desulfovibrionaceae</taxon>
        <taxon>Bilophila</taxon>
    </lineage>
</organism>
<dbReference type="SUPFAM" id="SSF75304">
    <property type="entry name" value="Amidase signature (AS) enzymes"/>
    <property type="match status" value="1"/>
</dbReference>
<dbReference type="GO" id="GO:0003824">
    <property type="term" value="F:catalytic activity"/>
    <property type="evidence" value="ECO:0007669"/>
    <property type="project" value="InterPro"/>
</dbReference>
<name>A0A9D1QZP4_9BACT</name>
<evidence type="ECO:0000259" key="2">
    <source>
        <dbReference type="Pfam" id="PF01425"/>
    </source>
</evidence>
<dbReference type="Proteomes" id="UP000824264">
    <property type="component" value="Unassembled WGS sequence"/>
</dbReference>
<comment type="similarity">
    <text evidence="1">Belongs to the amidase family.</text>
</comment>
<gene>
    <name evidence="3" type="ORF">H9874_05510</name>
</gene>
<feature type="non-terminal residue" evidence="3">
    <location>
        <position position="452"/>
    </location>
</feature>
<dbReference type="PANTHER" id="PTHR11895:SF7">
    <property type="entry name" value="GLUTAMYL-TRNA(GLN) AMIDOTRANSFERASE SUBUNIT A, MITOCHONDRIAL"/>
    <property type="match status" value="1"/>
</dbReference>
<dbReference type="EMBL" id="DXGI01000196">
    <property type="protein sequence ID" value="HIW78589.1"/>
    <property type="molecule type" value="Genomic_DNA"/>
</dbReference>
<dbReference type="Gene3D" id="3.90.1300.10">
    <property type="entry name" value="Amidase signature (AS) domain"/>
    <property type="match status" value="1"/>
</dbReference>
<dbReference type="InterPro" id="IPR023631">
    <property type="entry name" value="Amidase_dom"/>
</dbReference>
<accession>A0A9D1QZP4</accession>
<evidence type="ECO:0000313" key="4">
    <source>
        <dbReference type="Proteomes" id="UP000824264"/>
    </source>
</evidence>
<dbReference type="AlphaFoldDB" id="A0A9D1QZP4"/>
<dbReference type="PANTHER" id="PTHR11895">
    <property type="entry name" value="TRANSAMIDASE"/>
    <property type="match status" value="1"/>
</dbReference>
<evidence type="ECO:0000256" key="1">
    <source>
        <dbReference type="ARBA" id="ARBA00009199"/>
    </source>
</evidence>
<feature type="domain" description="Amidase" evidence="2">
    <location>
        <begin position="25"/>
        <end position="437"/>
    </location>
</feature>
<dbReference type="InterPro" id="IPR000120">
    <property type="entry name" value="Amidase"/>
</dbReference>
<comment type="caution">
    <text evidence="3">The sequence shown here is derived from an EMBL/GenBank/DDBJ whole genome shotgun (WGS) entry which is preliminary data.</text>
</comment>
<dbReference type="Pfam" id="PF01425">
    <property type="entry name" value="Amidase"/>
    <property type="match status" value="1"/>
</dbReference>
<proteinExistence type="inferred from homology"/>
<reference evidence="3" key="1">
    <citation type="journal article" date="2021" name="PeerJ">
        <title>Extensive microbial diversity within the chicken gut microbiome revealed by metagenomics and culture.</title>
        <authorList>
            <person name="Gilroy R."/>
            <person name="Ravi A."/>
            <person name="Getino M."/>
            <person name="Pursley I."/>
            <person name="Horton D.L."/>
            <person name="Alikhan N.F."/>
            <person name="Baker D."/>
            <person name="Gharbi K."/>
            <person name="Hall N."/>
            <person name="Watson M."/>
            <person name="Adriaenssens E.M."/>
            <person name="Foster-Nyarko E."/>
            <person name="Jarju S."/>
            <person name="Secka A."/>
            <person name="Antonio M."/>
            <person name="Oren A."/>
            <person name="Chaudhuri R.R."/>
            <person name="La Ragione R."/>
            <person name="Hildebrand F."/>
            <person name="Pallen M.J."/>
        </authorList>
    </citation>
    <scope>NUCLEOTIDE SEQUENCE</scope>
    <source>
        <strain evidence="3">ChiSxjej5B17-1746</strain>
    </source>
</reference>